<organism evidence="1">
    <name type="scientific">marine sediment metagenome</name>
    <dbReference type="NCBI Taxonomy" id="412755"/>
    <lineage>
        <taxon>unclassified sequences</taxon>
        <taxon>metagenomes</taxon>
        <taxon>ecological metagenomes</taxon>
    </lineage>
</organism>
<protein>
    <submittedName>
        <fullName evidence="1">Uncharacterized protein</fullName>
    </submittedName>
</protein>
<evidence type="ECO:0000313" key="1">
    <source>
        <dbReference type="EMBL" id="KKM11313.1"/>
    </source>
</evidence>
<comment type="caution">
    <text evidence="1">The sequence shown here is derived from an EMBL/GenBank/DDBJ whole genome shotgun (WGS) entry which is preliminary data.</text>
</comment>
<accession>A0A0F9KC70</accession>
<proteinExistence type="predicted"/>
<reference evidence="1" key="1">
    <citation type="journal article" date="2015" name="Nature">
        <title>Complex archaea that bridge the gap between prokaryotes and eukaryotes.</title>
        <authorList>
            <person name="Spang A."/>
            <person name="Saw J.H."/>
            <person name="Jorgensen S.L."/>
            <person name="Zaremba-Niedzwiedzka K."/>
            <person name="Martijn J."/>
            <person name="Lind A.E."/>
            <person name="van Eijk R."/>
            <person name="Schleper C."/>
            <person name="Guy L."/>
            <person name="Ettema T.J."/>
        </authorList>
    </citation>
    <scope>NUCLEOTIDE SEQUENCE</scope>
</reference>
<sequence>MSDKYGIFRTVPAWDIKDEDYFREKMREMFEKASRMCMEHEFYIREIEEMDLGLDNWDLPPDQQNNWSGTNWVNHLLTQHESIMIYGASSPEGTLPIRKLIFKKAAGNMIIGRNDLSELKTLEPALKAIGECKDQEWLKETFDGSIYNVRMAGYFQEPYIYRPHESLSIGVIYLPGMAPGPLKLMGYVAETVGKSIA</sequence>
<name>A0A0F9KC70_9ZZZZ</name>
<dbReference type="AlphaFoldDB" id="A0A0F9KC70"/>
<dbReference type="EMBL" id="LAZR01015487">
    <property type="protein sequence ID" value="KKM11313.1"/>
    <property type="molecule type" value="Genomic_DNA"/>
</dbReference>
<gene>
    <name evidence="1" type="ORF">LCGC14_1720990</name>
</gene>